<dbReference type="EMBL" id="CABFVA020000067">
    <property type="protein sequence ID" value="VVM06548.1"/>
    <property type="molecule type" value="Genomic_DNA"/>
</dbReference>
<gene>
    <name evidence="5 6" type="primary">ppa</name>
    <name evidence="6" type="ORF">MAMT_01258</name>
</gene>
<proteinExistence type="inferred from homology"/>
<dbReference type="CDD" id="cd00412">
    <property type="entry name" value="pyrophosphatase"/>
    <property type="match status" value="1"/>
</dbReference>
<feature type="binding site" evidence="5">
    <location>
        <position position="113"/>
    </location>
    <ligand>
        <name>substrate</name>
    </ligand>
</feature>
<evidence type="ECO:0000313" key="7">
    <source>
        <dbReference type="Proteomes" id="UP000334923"/>
    </source>
</evidence>
<evidence type="ECO:0000313" key="6">
    <source>
        <dbReference type="EMBL" id="VVM06548.1"/>
    </source>
</evidence>
<feature type="binding site" evidence="5">
    <location>
        <position position="99"/>
    </location>
    <ligand>
        <name>substrate</name>
    </ligand>
</feature>
<comment type="subcellular location">
    <subcellularLocation>
        <location evidence="5">Cytoplasm</location>
    </subcellularLocation>
</comment>
<comment type="function">
    <text evidence="5">Catalyzes the hydrolysis of inorganic pyrophosphate (PPi) forming two phosphate ions.</text>
</comment>
<dbReference type="GO" id="GO:0000287">
    <property type="term" value="F:magnesium ion binding"/>
    <property type="evidence" value="ECO:0007669"/>
    <property type="project" value="UniProtKB-UniRule"/>
</dbReference>
<dbReference type="Pfam" id="PF00719">
    <property type="entry name" value="Pyrophosphatase"/>
    <property type="match status" value="1"/>
</dbReference>
<dbReference type="NCBIfam" id="NF002317">
    <property type="entry name" value="PRK01250.1"/>
    <property type="match status" value="1"/>
</dbReference>
<evidence type="ECO:0000256" key="1">
    <source>
        <dbReference type="ARBA" id="ARBA00001946"/>
    </source>
</evidence>
<evidence type="ECO:0000256" key="5">
    <source>
        <dbReference type="HAMAP-Rule" id="MF_00209"/>
    </source>
</evidence>
<comment type="cofactor">
    <cofactor evidence="1 5">
        <name>Mg(2+)</name>
        <dbReference type="ChEBI" id="CHEBI:18420"/>
    </cofactor>
</comment>
<dbReference type="PANTHER" id="PTHR10286">
    <property type="entry name" value="INORGANIC PYROPHOSPHATASE"/>
    <property type="match status" value="1"/>
</dbReference>
<dbReference type="EC" id="3.6.1.1" evidence="5"/>
<keyword evidence="3 5" id="KW-0378">Hydrolase</keyword>
<organism evidence="6 7">
    <name type="scientific">Methylacidimicrobium tartarophylax</name>
    <dbReference type="NCBI Taxonomy" id="1041768"/>
    <lineage>
        <taxon>Bacteria</taxon>
        <taxon>Pseudomonadati</taxon>
        <taxon>Verrucomicrobiota</taxon>
        <taxon>Methylacidimicrobium</taxon>
    </lineage>
</organism>
<reference evidence="6 7" key="1">
    <citation type="submission" date="2019-09" db="EMBL/GenBank/DDBJ databases">
        <authorList>
            <person name="Cremers G."/>
        </authorList>
    </citation>
    <scope>NUCLEOTIDE SEQUENCE [LARGE SCALE GENOMIC DNA]</scope>
    <source>
        <strain evidence="6">4A</strain>
    </source>
</reference>
<keyword evidence="7" id="KW-1185">Reference proteome</keyword>
<protein>
    <recommendedName>
        <fullName evidence="5">Inorganic pyrophosphatase</fullName>
        <ecNumber evidence="5">3.6.1.1</ecNumber>
    </recommendedName>
    <alternativeName>
        <fullName evidence="5">Pyrophosphate phospho-hydrolase</fullName>
        <shortName evidence="5">PPase</shortName>
    </alternativeName>
</protein>
<dbReference type="SUPFAM" id="SSF50324">
    <property type="entry name" value="Inorganic pyrophosphatase"/>
    <property type="match status" value="1"/>
</dbReference>
<feature type="binding site" evidence="5">
    <location>
        <position position="140"/>
    </location>
    <ligand>
        <name>Mg(2+)</name>
        <dbReference type="ChEBI" id="CHEBI:18420"/>
        <label>2</label>
    </ligand>
</feature>
<feature type="binding site" evidence="5">
    <location>
        <position position="135"/>
    </location>
    <ligand>
        <name>Mg(2+)</name>
        <dbReference type="ChEBI" id="CHEBI:18420"/>
        <label>1</label>
    </ligand>
</feature>
<feature type="binding site" evidence="5">
    <location>
        <position position="172"/>
    </location>
    <ligand>
        <name>Mg(2+)</name>
        <dbReference type="ChEBI" id="CHEBI:18420"/>
        <label>1</label>
    </ligand>
</feature>
<dbReference type="AlphaFoldDB" id="A0A5E6MBG8"/>
<dbReference type="GO" id="GO:0006796">
    <property type="term" value="P:phosphate-containing compound metabolic process"/>
    <property type="evidence" value="ECO:0007669"/>
    <property type="project" value="InterPro"/>
</dbReference>
<accession>A0A5E6MBG8</accession>
<dbReference type="Gene3D" id="3.90.80.10">
    <property type="entry name" value="Inorganic pyrophosphatase"/>
    <property type="match status" value="1"/>
</dbReference>
<dbReference type="PROSITE" id="PS00387">
    <property type="entry name" value="PPASE"/>
    <property type="match status" value="1"/>
</dbReference>
<evidence type="ECO:0000256" key="2">
    <source>
        <dbReference type="ARBA" id="ARBA00022723"/>
    </source>
</evidence>
<dbReference type="GO" id="GO:0005737">
    <property type="term" value="C:cytoplasm"/>
    <property type="evidence" value="ECO:0007669"/>
    <property type="project" value="UniProtKB-SubCell"/>
</dbReference>
<feature type="binding site" evidence="5">
    <location>
        <position position="125"/>
    </location>
    <ligand>
        <name>substrate</name>
    </ligand>
</feature>
<dbReference type="GO" id="GO:0004427">
    <property type="term" value="F:inorganic diphosphate phosphatase activity"/>
    <property type="evidence" value="ECO:0007669"/>
    <property type="project" value="UniProtKB-UniRule"/>
</dbReference>
<dbReference type="InterPro" id="IPR036649">
    <property type="entry name" value="Pyrophosphatase_sf"/>
</dbReference>
<name>A0A5E6MBG8_9BACT</name>
<comment type="subunit">
    <text evidence="5">Homohexamer.</text>
</comment>
<evidence type="ECO:0000256" key="3">
    <source>
        <dbReference type="ARBA" id="ARBA00022801"/>
    </source>
</evidence>
<dbReference type="Proteomes" id="UP000334923">
    <property type="component" value="Unassembled WGS sequence"/>
</dbReference>
<feature type="binding site" evidence="5">
    <location>
        <position position="140"/>
    </location>
    <ligand>
        <name>Mg(2+)</name>
        <dbReference type="ChEBI" id="CHEBI:18420"/>
        <label>1</label>
    </ligand>
</feature>
<comment type="catalytic activity">
    <reaction evidence="5">
        <text>diphosphate + H2O = 2 phosphate + H(+)</text>
        <dbReference type="Rhea" id="RHEA:24576"/>
        <dbReference type="ChEBI" id="CHEBI:15377"/>
        <dbReference type="ChEBI" id="CHEBI:15378"/>
        <dbReference type="ChEBI" id="CHEBI:33019"/>
        <dbReference type="ChEBI" id="CHEBI:43474"/>
        <dbReference type="EC" id="3.6.1.1"/>
    </reaction>
</comment>
<comment type="similarity">
    <text evidence="5">Belongs to the PPase family.</text>
</comment>
<keyword evidence="2 5" id="KW-0479">Metal-binding</keyword>
<keyword evidence="5" id="KW-0963">Cytoplasm</keyword>
<evidence type="ECO:0000256" key="4">
    <source>
        <dbReference type="ARBA" id="ARBA00022842"/>
    </source>
</evidence>
<sequence>MATLPKAPTPTGLRLGAFVLFASVSPPGAATLDIAANLWTIARQPWFEPNGVRPLQERRQQNRRQQTVPMDISRIPIGANPPHEVNVIIEIPQGGTPVKYEIDKKSGAMFVDRFLHTAMFYPANYGFIPHTLSEDGDPLDCMVLSHTPVTPCVVIPARPIGALLMEDEHGIDEKIIAVPLDKLHPFYTRVASYRDLPEIFVQTIAHFFEHYKDLEEGKWVKLIRWAEPTEAADLIRSGIERGKKTTG</sequence>
<dbReference type="HAMAP" id="MF_00209">
    <property type="entry name" value="Inorganic_PPase"/>
    <property type="match status" value="1"/>
</dbReference>
<feature type="binding site" evidence="5">
    <location>
        <position position="211"/>
    </location>
    <ligand>
        <name>substrate</name>
    </ligand>
</feature>
<keyword evidence="4 5" id="KW-0460">Magnesium</keyword>
<dbReference type="InterPro" id="IPR008162">
    <property type="entry name" value="Pyrophosphatase"/>
</dbReference>